<comment type="subunit">
    <text evidence="9">Part of a complex composed of FtsB, FtsL and FtsQ.</text>
</comment>
<dbReference type="AlphaFoldDB" id="A0AAJ0U5Q5"/>
<dbReference type="PROSITE" id="PS51779">
    <property type="entry name" value="POTRA"/>
    <property type="match status" value="1"/>
</dbReference>
<dbReference type="PANTHER" id="PTHR35851">
    <property type="entry name" value="CELL DIVISION PROTEIN FTSQ"/>
    <property type="match status" value="1"/>
</dbReference>
<evidence type="ECO:0000256" key="7">
    <source>
        <dbReference type="ARBA" id="ARBA00023136"/>
    </source>
</evidence>
<name>A0AAJ0U5Q5_9GAMM</name>
<reference evidence="11" key="2">
    <citation type="journal article" date="2020" name="Microorganisms">
        <title>Osmotic Adaptation and Compatible Solute Biosynthesis of Phototrophic Bacteria as Revealed from Genome Analyses.</title>
        <authorList>
            <person name="Imhoff J.F."/>
            <person name="Rahn T."/>
            <person name="Kunzel S."/>
            <person name="Keller A."/>
            <person name="Neulinger S.C."/>
        </authorList>
    </citation>
    <scope>NUCLEOTIDE SEQUENCE</scope>
    <source>
        <strain evidence="11">DSM 11080</strain>
    </source>
</reference>
<proteinExistence type="inferred from homology"/>
<dbReference type="Gene3D" id="3.10.20.310">
    <property type="entry name" value="membrane protein fhac"/>
    <property type="match status" value="1"/>
</dbReference>
<comment type="function">
    <text evidence="9">Essential cell division protein. May link together the upstream cell division proteins, which are predominantly cytoplasmic, with the downstream cell division proteins, which are predominantly periplasmic. May control correct divisome assembly.</text>
</comment>
<keyword evidence="12" id="KW-1185">Reference proteome</keyword>
<accession>A0AAJ0U5Q5</accession>
<evidence type="ECO:0000256" key="8">
    <source>
        <dbReference type="ARBA" id="ARBA00023306"/>
    </source>
</evidence>
<sequence>MTEHSTTMPASPERPPLSRGALLVRLLLALTLIGGLLGAGWVLKQWEPLLLPIRVVSIEGEMHGLSREALQQTVSDEIAGGILTQDLSSLRTQVRALPWVAEATVRRFWPDRIQISVREHNAIARWRETGLVTESGIVFRPTDGRLPAGLARLGANNDAMAPEVVNRFLDWGPRLLELGLIVDGVHRDARGDWSIQLLGGTEVLLGTDDVEQRLGRLIAAYGQIEAIGIPTRLDLRYSNGLAVRWLPSGATGGGPKRVAAN</sequence>
<gene>
    <name evidence="9" type="primary">ftsQ</name>
    <name evidence="11" type="ORF">CKO40_14745</name>
</gene>
<dbReference type="Gene3D" id="3.40.50.11690">
    <property type="entry name" value="Cell division protein FtsQ/DivIB"/>
    <property type="match status" value="1"/>
</dbReference>
<organism evidence="11 12">
    <name type="scientific">Halochromatium glycolicum</name>
    <dbReference type="NCBI Taxonomy" id="85075"/>
    <lineage>
        <taxon>Bacteria</taxon>
        <taxon>Pseudomonadati</taxon>
        <taxon>Pseudomonadota</taxon>
        <taxon>Gammaproteobacteria</taxon>
        <taxon>Chromatiales</taxon>
        <taxon>Chromatiaceae</taxon>
        <taxon>Halochromatium</taxon>
    </lineage>
</organism>
<keyword evidence="5 9" id="KW-0812">Transmembrane</keyword>
<keyword evidence="3 9" id="KW-0997">Cell inner membrane</keyword>
<keyword evidence="8 9" id="KW-0131">Cell cycle</keyword>
<evidence type="ECO:0000256" key="3">
    <source>
        <dbReference type="ARBA" id="ARBA00022519"/>
    </source>
</evidence>
<dbReference type="InterPro" id="IPR045335">
    <property type="entry name" value="FtsQ_C_sf"/>
</dbReference>
<dbReference type="GO" id="GO:0090529">
    <property type="term" value="P:cell septum assembly"/>
    <property type="evidence" value="ECO:0007669"/>
    <property type="project" value="InterPro"/>
</dbReference>
<evidence type="ECO:0000313" key="11">
    <source>
        <dbReference type="EMBL" id="MBK1705776.1"/>
    </source>
</evidence>
<dbReference type="InterPro" id="IPR005548">
    <property type="entry name" value="Cell_div_FtsQ/DivIB_C"/>
</dbReference>
<dbReference type="Pfam" id="PF03799">
    <property type="entry name" value="FtsQ_DivIB_C"/>
    <property type="match status" value="1"/>
</dbReference>
<comment type="caution">
    <text evidence="11">The sequence shown here is derived from an EMBL/GenBank/DDBJ whole genome shotgun (WGS) entry which is preliminary data.</text>
</comment>
<dbReference type="Proteomes" id="UP001296776">
    <property type="component" value="Unassembled WGS sequence"/>
</dbReference>
<evidence type="ECO:0000256" key="5">
    <source>
        <dbReference type="ARBA" id="ARBA00022692"/>
    </source>
</evidence>
<dbReference type="RefSeq" id="WP_200346995.1">
    <property type="nucleotide sequence ID" value="NZ_NRSJ01000028.1"/>
</dbReference>
<evidence type="ECO:0000256" key="9">
    <source>
        <dbReference type="HAMAP-Rule" id="MF_00911"/>
    </source>
</evidence>
<keyword evidence="4 9" id="KW-0132">Cell division</keyword>
<dbReference type="GO" id="GO:0043093">
    <property type="term" value="P:FtsZ-dependent cytokinesis"/>
    <property type="evidence" value="ECO:0007669"/>
    <property type="project" value="UniProtKB-UniRule"/>
</dbReference>
<evidence type="ECO:0000313" key="12">
    <source>
        <dbReference type="Proteomes" id="UP001296776"/>
    </source>
</evidence>
<dbReference type="Pfam" id="PF08478">
    <property type="entry name" value="POTRA_1"/>
    <property type="match status" value="1"/>
</dbReference>
<protein>
    <recommendedName>
        <fullName evidence="9">Cell division protein FtsQ</fullName>
    </recommendedName>
</protein>
<dbReference type="GO" id="GO:0005886">
    <property type="term" value="C:plasma membrane"/>
    <property type="evidence" value="ECO:0007669"/>
    <property type="project" value="UniProtKB-SubCell"/>
</dbReference>
<evidence type="ECO:0000256" key="2">
    <source>
        <dbReference type="ARBA" id="ARBA00022475"/>
    </source>
</evidence>
<feature type="domain" description="POTRA" evidence="10">
    <location>
        <begin position="51"/>
        <end position="120"/>
    </location>
</feature>
<evidence type="ECO:0000256" key="1">
    <source>
        <dbReference type="ARBA" id="ARBA00004370"/>
    </source>
</evidence>
<comment type="subcellular location">
    <subcellularLocation>
        <location evidence="9">Cell inner membrane</location>
        <topology evidence="9">Single-pass type II membrane protein</topology>
    </subcellularLocation>
    <subcellularLocation>
        <location evidence="1">Membrane</location>
    </subcellularLocation>
    <text evidence="9">Localizes to the division septum.</text>
</comment>
<dbReference type="HAMAP" id="MF_00911">
    <property type="entry name" value="FtsQ_subfam"/>
    <property type="match status" value="1"/>
</dbReference>
<reference evidence="11" key="1">
    <citation type="submission" date="2017-08" db="EMBL/GenBank/DDBJ databases">
        <authorList>
            <person name="Imhoff J.F."/>
            <person name="Rahn T."/>
            <person name="Kuenzel S."/>
            <person name="Neulinger S.C."/>
        </authorList>
    </citation>
    <scope>NUCLEOTIDE SEQUENCE</scope>
    <source>
        <strain evidence="11">DSM 11080</strain>
    </source>
</reference>
<dbReference type="InterPro" id="IPR026579">
    <property type="entry name" value="FtsQ"/>
</dbReference>
<evidence type="ECO:0000256" key="6">
    <source>
        <dbReference type="ARBA" id="ARBA00022989"/>
    </source>
</evidence>
<dbReference type="EMBL" id="NRSJ01000028">
    <property type="protein sequence ID" value="MBK1705776.1"/>
    <property type="molecule type" value="Genomic_DNA"/>
</dbReference>
<evidence type="ECO:0000256" key="4">
    <source>
        <dbReference type="ARBA" id="ARBA00022618"/>
    </source>
</evidence>
<dbReference type="GO" id="GO:0032153">
    <property type="term" value="C:cell division site"/>
    <property type="evidence" value="ECO:0007669"/>
    <property type="project" value="UniProtKB-UniRule"/>
</dbReference>
<feature type="transmembrane region" description="Helical" evidence="9">
    <location>
        <begin position="20"/>
        <end position="43"/>
    </location>
</feature>
<dbReference type="InterPro" id="IPR034746">
    <property type="entry name" value="POTRA"/>
</dbReference>
<dbReference type="InterPro" id="IPR013685">
    <property type="entry name" value="POTRA_FtsQ_type"/>
</dbReference>
<dbReference type="PANTHER" id="PTHR35851:SF1">
    <property type="entry name" value="CELL DIVISION PROTEIN FTSQ"/>
    <property type="match status" value="1"/>
</dbReference>
<comment type="similarity">
    <text evidence="9">Belongs to the FtsQ/DivIB family. FtsQ subfamily.</text>
</comment>
<keyword evidence="6 9" id="KW-1133">Transmembrane helix</keyword>
<keyword evidence="2 9" id="KW-1003">Cell membrane</keyword>
<evidence type="ECO:0000259" key="10">
    <source>
        <dbReference type="PROSITE" id="PS51779"/>
    </source>
</evidence>
<keyword evidence="7 9" id="KW-0472">Membrane</keyword>